<evidence type="ECO:0000256" key="4">
    <source>
        <dbReference type="ARBA" id="ARBA00023125"/>
    </source>
</evidence>
<dbReference type="InterPro" id="IPR025943">
    <property type="entry name" value="Sigma_54_int_dom_ATP-bd_2"/>
</dbReference>
<dbReference type="Pfam" id="PF00072">
    <property type="entry name" value="Response_reg"/>
    <property type="match status" value="1"/>
</dbReference>
<name>A0A1M6FYM5_9FLAO</name>
<dbReference type="InterPro" id="IPR025944">
    <property type="entry name" value="Sigma_54_int_dom_CS"/>
</dbReference>
<dbReference type="SMART" id="SM00448">
    <property type="entry name" value="REC"/>
    <property type="match status" value="1"/>
</dbReference>
<reference evidence="10" key="1">
    <citation type="submission" date="2016-11" db="EMBL/GenBank/DDBJ databases">
        <authorList>
            <person name="Varghese N."/>
            <person name="Submissions S."/>
        </authorList>
    </citation>
    <scope>NUCLEOTIDE SEQUENCE [LARGE SCALE GENOMIC DNA]</scope>
    <source>
        <strain evidence="10">DSM 22807</strain>
    </source>
</reference>
<dbReference type="InterPro" id="IPR003593">
    <property type="entry name" value="AAA+_ATPase"/>
</dbReference>
<dbReference type="PROSITE" id="PS50045">
    <property type="entry name" value="SIGMA54_INTERACT_4"/>
    <property type="match status" value="1"/>
</dbReference>
<evidence type="ECO:0000256" key="5">
    <source>
        <dbReference type="ARBA" id="ARBA00023163"/>
    </source>
</evidence>
<dbReference type="GO" id="GO:0000160">
    <property type="term" value="P:phosphorelay signal transduction system"/>
    <property type="evidence" value="ECO:0007669"/>
    <property type="project" value="InterPro"/>
</dbReference>
<keyword evidence="10" id="KW-1185">Reference proteome</keyword>
<dbReference type="InterPro" id="IPR058031">
    <property type="entry name" value="AAA_lid_NorR"/>
</dbReference>
<evidence type="ECO:0000313" key="9">
    <source>
        <dbReference type="EMBL" id="SHJ02709.1"/>
    </source>
</evidence>
<keyword evidence="2" id="KW-0067">ATP-binding</keyword>
<dbReference type="GO" id="GO:0043565">
    <property type="term" value="F:sequence-specific DNA binding"/>
    <property type="evidence" value="ECO:0007669"/>
    <property type="project" value="InterPro"/>
</dbReference>
<evidence type="ECO:0000313" key="10">
    <source>
        <dbReference type="Proteomes" id="UP000184232"/>
    </source>
</evidence>
<protein>
    <submittedName>
        <fullName evidence="9">DNA-binding transcriptional response regulator, NtrC family, contains REC, AAA-type ATPase, and a Fis-type DNA-binding domains</fullName>
    </submittedName>
</protein>
<feature type="modified residue" description="4-aspartylphosphate" evidence="6">
    <location>
        <position position="56"/>
    </location>
</feature>
<dbReference type="EMBL" id="FQZH01000001">
    <property type="protein sequence ID" value="SHJ02709.1"/>
    <property type="molecule type" value="Genomic_DNA"/>
</dbReference>
<dbReference type="PROSITE" id="PS00688">
    <property type="entry name" value="SIGMA54_INTERACT_3"/>
    <property type="match status" value="1"/>
</dbReference>
<dbReference type="InterPro" id="IPR002197">
    <property type="entry name" value="HTH_Fis"/>
</dbReference>
<dbReference type="InterPro" id="IPR001789">
    <property type="entry name" value="Sig_transdc_resp-reg_receiver"/>
</dbReference>
<dbReference type="Pfam" id="PF00158">
    <property type="entry name" value="Sigma54_activat"/>
    <property type="match status" value="1"/>
</dbReference>
<dbReference type="PROSITE" id="PS50110">
    <property type="entry name" value="RESPONSE_REGULATORY"/>
    <property type="match status" value="1"/>
</dbReference>
<dbReference type="OrthoDB" id="5401077at2"/>
<evidence type="ECO:0000256" key="3">
    <source>
        <dbReference type="ARBA" id="ARBA00023015"/>
    </source>
</evidence>
<dbReference type="Gene3D" id="3.40.50.300">
    <property type="entry name" value="P-loop containing nucleotide triphosphate hydrolases"/>
    <property type="match status" value="1"/>
</dbReference>
<dbReference type="Gene3D" id="3.40.50.2300">
    <property type="match status" value="1"/>
</dbReference>
<sequence>MAFLKENILIVDDDINILEVLYRHLASYNYHVYKAISVKEAVSILRDNTINLLITDLKMPEIDGFELIKFTTNHYPKLPILVVTGYPSIQDSLLAIKSGVVEYLTKPFTKEELKTAVKKTLKTKNKTITNNSETLKSTLINEELIGNSKKILEVFDIIERVKNNKATILINGESGTGKELIARAIHYQGKFSAKPFIAVNCGAIPENLLESELFGYTKGAFTGADKDRNGFFQAANGGTIFLDEIGNASLEVQAKLLRVLQEKEVVKVGSQKPEKIDLRVIAATNSNIKEMITNKSFREDLYYRLSVVEITLPPLRERKEDISILIERFLFKYGIEYKDQIIKITPNAIKALENYSWPGNIRELENVIQRAVIMCDKIVDVEHLPINLKYTINFPEEELVPLKIMEKNYINKVLSATGNNKTKAAKILQIDRKTLRDKISDSNKNE</sequence>
<evidence type="ECO:0000259" key="8">
    <source>
        <dbReference type="PROSITE" id="PS50110"/>
    </source>
</evidence>
<feature type="domain" description="Sigma-54 factor interaction" evidence="7">
    <location>
        <begin position="144"/>
        <end position="373"/>
    </location>
</feature>
<dbReference type="CDD" id="cd00009">
    <property type="entry name" value="AAA"/>
    <property type="match status" value="1"/>
</dbReference>
<dbReference type="FunFam" id="3.40.50.300:FF:000006">
    <property type="entry name" value="DNA-binding transcriptional regulator NtrC"/>
    <property type="match status" value="1"/>
</dbReference>
<accession>A0A1M6FYM5</accession>
<keyword evidence="5" id="KW-0804">Transcription</keyword>
<dbReference type="SUPFAM" id="SSF46689">
    <property type="entry name" value="Homeodomain-like"/>
    <property type="match status" value="1"/>
</dbReference>
<dbReference type="GO" id="GO:0005524">
    <property type="term" value="F:ATP binding"/>
    <property type="evidence" value="ECO:0007669"/>
    <property type="project" value="UniProtKB-KW"/>
</dbReference>
<gene>
    <name evidence="9" type="ORF">SAMN05444337_1361</name>
</gene>
<evidence type="ECO:0000256" key="1">
    <source>
        <dbReference type="ARBA" id="ARBA00022741"/>
    </source>
</evidence>
<evidence type="ECO:0000256" key="6">
    <source>
        <dbReference type="PROSITE-ProRule" id="PRU00169"/>
    </source>
</evidence>
<dbReference type="Gene3D" id="1.10.8.60">
    <property type="match status" value="1"/>
</dbReference>
<dbReference type="SMART" id="SM00382">
    <property type="entry name" value="AAA"/>
    <property type="match status" value="1"/>
</dbReference>
<dbReference type="PANTHER" id="PTHR32071">
    <property type="entry name" value="TRANSCRIPTIONAL REGULATORY PROTEIN"/>
    <property type="match status" value="1"/>
</dbReference>
<dbReference type="PROSITE" id="PS00676">
    <property type="entry name" value="SIGMA54_INTERACT_2"/>
    <property type="match status" value="1"/>
</dbReference>
<feature type="domain" description="Response regulatory" evidence="8">
    <location>
        <begin position="7"/>
        <end position="121"/>
    </location>
</feature>
<keyword evidence="6" id="KW-0597">Phosphoprotein</keyword>
<dbReference type="RefSeq" id="WP_072783235.1">
    <property type="nucleotide sequence ID" value="NZ_CP045292.1"/>
</dbReference>
<dbReference type="AlphaFoldDB" id="A0A1M6FYM5"/>
<dbReference type="SUPFAM" id="SSF52540">
    <property type="entry name" value="P-loop containing nucleoside triphosphate hydrolases"/>
    <property type="match status" value="1"/>
</dbReference>
<evidence type="ECO:0000256" key="2">
    <source>
        <dbReference type="ARBA" id="ARBA00022840"/>
    </source>
</evidence>
<evidence type="ECO:0000259" key="7">
    <source>
        <dbReference type="PROSITE" id="PS50045"/>
    </source>
</evidence>
<keyword evidence="4 9" id="KW-0238">DNA-binding</keyword>
<dbReference type="InterPro" id="IPR002078">
    <property type="entry name" value="Sigma_54_int"/>
</dbReference>
<keyword evidence="1" id="KW-0547">Nucleotide-binding</keyword>
<dbReference type="Gene3D" id="1.10.10.60">
    <property type="entry name" value="Homeodomain-like"/>
    <property type="match status" value="1"/>
</dbReference>
<proteinExistence type="predicted"/>
<dbReference type="PROSITE" id="PS00675">
    <property type="entry name" value="SIGMA54_INTERACT_1"/>
    <property type="match status" value="1"/>
</dbReference>
<dbReference type="InterPro" id="IPR027417">
    <property type="entry name" value="P-loop_NTPase"/>
</dbReference>
<organism evidence="9 10">
    <name type="scientific">Flavobacterium haoranii</name>
    <dbReference type="NCBI Taxonomy" id="683124"/>
    <lineage>
        <taxon>Bacteria</taxon>
        <taxon>Pseudomonadati</taxon>
        <taxon>Bacteroidota</taxon>
        <taxon>Flavobacteriia</taxon>
        <taxon>Flavobacteriales</taxon>
        <taxon>Flavobacteriaceae</taxon>
        <taxon>Flavobacterium</taxon>
    </lineage>
</organism>
<dbReference type="PANTHER" id="PTHR32071:SF57">
    <property type="entry name" value="C4-DICARBOXYLATE TRANSPORT TRANSCRIPTIONAL REGULATORY PROTEIN DCTD"/>
    <property type="match status" value="1"/>
</dbReference>
<dbReference type="GO" id="GO:0006355">
    <property type="term" value="P:regulation of DNA-templated transcription"/>
    <property type="evidence" value="ECO:0007669"/>
    <property type="project" value="InterPro"/>
</dbReference>
<dbReference type="STRING" id="683124.SAMN05444337_1361"/>
<keyword evidence="3" id="KW-0805">Transcription regulation</keyword>
<dbReference type="Proteomes" id="UP000184232">
    <property type="component" value="Unassembled WGS sequence"/>
</dbReference>
<dbReference type="InterPro" id="IPR025662">
    <property type="entry name" value="Sigma_54_int_dom_ATP-bd_1"/>
</dbReference>
<dbReference type="SUPFAM" id="SSF52172">
    <property type="entry name" value="CheY-like"/>
    <property type="match status" value="1"/>
</dbReference>
<dbReference type="Pfam" id="PF02954">
    <property type="entry name" value="HTH_8"/>
    <property type="match status" value="1"/>
</dbReference>
<dbReference type="InterPro" id="IPR011006">
    <property type="entry name" value="CheY-like_superfamily"/>
</dbReference>
<dbReference type="InterPro" id="IPR009057">
    <property type="entry name" value="Homeodomain-like_sf"/>
</dbReference>
<dbReference type="Pfam" id="PF25601">
    <property type="entry name" value="AAA_lid_14"/>
    <property type="match status" value="1"/>
</dbReference>